<dbReference type="Pfam" id="PF13229">
    <property type="entry name" value="Beta_helix"/>
    <property type="match status" value="1"/>
</dbReference>
<dbReference type="Gene3D" id="2.160.20.10">
    <property type="entry name" value="Single-stranded right-handed beta-helix, Pectin lyase-like"/>
    <property type="match status" value="1"/>
</dbReference>
<dbReference type="SMART" id="SM00710">
    <property type="entry name" value="PbH1"/>
    <property type="match status" value="5"/>
</dbReference>
<feature type="domain" description="Right handed beta helix" evidence="1">
    <location>
        <begin position="326"/>
        <end position="477"/>
    </location>
</feature>
<gene>
    <name evidence="2" type="ORF">SAMN02745207_02134</name>
</gene>
<dbReference type="InterPro" id="IPR011050">
    <property type="entry name" value="Pectin_lyase_fold/virulence"/>
</dbReference>
<dbReference type="OrthoDB" id="1904547at2"/>
<dbReference type="InterPro" id="IPR012334">
    <property type="entry name" value="Pectin_lyas_fold"/>
</dbReference>
<dbReference type="STRING" id="1121316.SAMN02745207_02134"/>
<dbReference type="InterPro" id="IPR039448">
    <property type="entry name" value="Beta_helix"/>
</dbReference>
<accession>A0A1M5V710</accession>
<dbReference type="RefSeq" id="WP_073338414.1">
    <property type="nucleotide sequence ID" value="NZ_FQXM01000010.1"/>
</dbReference>
<proteinExistence type="predicted"/>
<evidence type="ECO:0000313" key="3">
    <source>
        <dbReference type="Proteomes" id="UP000184447"/>
    </source>
</evidence>
<keyword evidence="3" id="KW-1185">Reference proteome</keyword>
<sequence>MLYLSYELYNTSYKGGEIISNLNFKTKSLKLKKTSMKNPLVIVNDVKKLQSALNSHRFIIIFIKKGHYNLIDKKVIVKNKNKFIFGGEGVIFLSGLEIITSCFINHITFIIKNNDSNVFLSNSSYVLFKNCKFIGFNDTKSDAIYIEEDSNCTINLISCSFTLLKTGLVLNSNNTLGSIIKNRFDHLSIGISNIQHGSTIQDIFKIKHNLFKSIKNYAIDFSTGTKILENTKLTLLSNGSDFSRTLCLNNNLAYIKGLGEFEEINTKFYKVNNSDELKTTLLNCSSGNILYLMKGFYFGDFTIQKEISLLGEDMNQTIIVPQVKNNSNTPQYGIRILSSNVIIMNLSIDGKGNKLLRDTCNFRDGIRYEYFNGTNNVFSNILIKNVLRRGISIWPKAENTTISNCKIFDVCQNQGIYFSGSGVIEKCYLNNMKIGIEINDSSFINELYIINNTLCNHNLGIIVSYYLKNTFFSNNFFHNVKIAIDTKES</sequence>
<reference evidence="2 3" key="1">
    <citation type="submission" date="2016-11" db="EMBL/GenBank/DDBJ databases">
        <authorList>
            <person name="Jaros S."/>
            <person name="Januszkiewicz K."/>
            <person name="Wedrychowicz H."/>
        </authorList>
    </citation>
    <scope>NUCLEOTIDE SEQUENCE [LARGE SCALE GENOMIC DNA]</scope>
    <source>
        <strain evidence="2 3">DSM 8605</strain>
    </source>
</reference>
<dbReference type="EMBL" id="FQXM01000010">
    <property type="protein sequence ID" value="SHH71005.1"/>
    <property type="molecule type" value="Genomic_DNA"/>
</dbReference>
<organism evidence="2 3">
    <name type="scientific">Clostridium grantii DSM 8605</name>
    <dbReference type="NCBI Taxonomy" id="1121316"/>
    <lineage>
        <taxon>Bacteria</taxon>
        <taxon>Bacillati</taxon>
        <taxon>Bacillota</taxon>
        <taxon>Clostridia</taxon>
        <taxon>Eubacteriales</taxon>
        <taxon>Clostridiaceae</taxon>
        <taxon>Clostridium</taxon>
    </lineage>
</organism>
<evidence type="ECO:0000313" key="2">
    <source>
        <dbReference type="EMBL" id="SHH71005.1"/>
    </source>
</evidence>
<evidence type="ECO:0000259" key="1">
    <source>
        <dbReference type="Pfam" id="PF13229"/>
    </source>
</evidence>
<dbReference type="InterPro" id="IPR006626">
    <property type="entry name" value="PbH1"/>
</dbReference>
<dbReference type="Proteomes" id="UP000184447">
    <property type="component" value="Unassembled WGS sequence"/>
</dbReference>
<dbReference type="SUPFAM" id="SSF51126">
    <property type="entry name" value="Pectin lyase-like"/>
    <property type="match status" value="2"/>
</dbReference>
<protein>
    <recommendedName>
        <fullName evidence="1">Right handed beta helix domain-containing protein</fullName>
    </recommendedName>
</protein>
<dbReference type="AlphaFoldDB" id="A0A1M5V710"/>
<name>A0A1M5V710_9CLOT</name>